<feature type="transmembrane region" description="Helical" evidence="1">
    <location>
        <begin position="181"/>
        <end position="200"/>
    </location>
</feature>
<evidence type="ECO:0000313" key="2">
    <source>
        <dbReference type="EMBL" id="MFC0248235.1"/>
    </source>
</evidence>
<dbReference type="RefSeq" id="WP_378040866.1">
    <property type="nucleotide sequence ID" value="NZ_JBHLWH010000019.1"/>
</dbReference>
<evidence type="ECO:0000313" key="3">
    <source>
        <dbReference type="Proteomes" id="UP001589766"/>
    </source>
</evidence>
<keyword evidence="3" id="KW-1185">Reference proteome</keyword>
<keyword evidence="1" id="KW-1133">Transmembrane helix</keyword>
<comment type="caution">
    <text evidence="2">The sequence shown here is derived from an EMBL/GenBank/DDBJ whole genome shotgun (WGS) entry which is preliminary data.</text>
</comment>
<organism evidence="2 3">
    <name type="scientific">Citricoccus parietis</name>
    <dbReference type="NCBI Taxonomy" id="592307"/>
    <lineage>
        <taxon>Bacteria</taxon>
        <taxon>Bacillati</taxon>
        <taxon>Actinomycetota</taxon>
        <taxon>Actinomycetes</taxon>
        <taxon>Micrococcales</taxon>
        <taxon>Micrococcaceae</taxon>
        <taxon>Citricoccus</taxon>
    </lineage>
</organism>
<gene>
    <name evidence="2" type="ORF">ACFFIO_06950</name>
</gene>
<sequence length="217" mass="24039">MFQDWRRDRLTKRVKPGDGRPLKRFRWWQLLNRGLMHLRITGEDGRPVDYAVSVGYLGDAKTGEVMARLYLDGRLHAESKTPAVFPVLGGVIEVATSAFGLRRCHYVTEDGAARQLVPDPRSAEGRRARFDGSHPVWSRWIGVISLILIGIGVVLVLLELAEQLTAIPPVAESIGTFVSPVQLPLWLTITLGAGAVAGSTERALRLRYRWYLDGAAG</sequence>
<keyword evidence="1" id="KW-0812">Transmembrane</keyword>
<keyword evidence="1" id="KW-0472">Membrane</keyword>
<feature type="transmembrane region" description="Helical" evidence="1">
    <location>
        <begin position="136"/>
        <end position="161"/>
    </location>
</feature>
<dbReference type="Proteomes" id="UP001589766">
    <property type="component" value="Unassembled WGS sequence"/>
</dbReference>
<accession>A0ABV6F3Z2</accession>
<reference evidence="2 3" key="1">
    <citation type="submission" date="2024-09" db="EMBL/GenBank/DDBJ databases">
        <authorList>
            <person name="Sun Q."/>
            <person name="Mori K."/>
        </authorList>
    </citation>
    <scope>NUCLEOTIDE SEQUENCE [LARGE SCALE GENOMIC DNA]</scope>
    <source>
        <strain evidence="2 3">CCM 7609</strain>
    </source>
</reference>
<protein>
    <submittedName>
        <fullName evidence="2">Uncharacterized protein</fullName>
    </submittedName>
</protein>
<name>A0ABV6F3Z2_9MICC</name>
<dbReference type="EMBL" id="JBHLWH010000019">
    <property type="protein sequence ID" value="MFC0248235.1"/>
    <property type="molecule type" value="Genomic_DNA"/>
</dbReference>
<evidence type="ECO:0000256" key="1">
    <source>
        <dbReference type="SAM" id="Phobius"/>
    </source>
</evidence>
<proteinExistence type="predicted"/>